<dbReference type="EMBL" id="CAMXCT010001572">
    <property type="protein sequence ID" value="CAI3991293.1"/>
    <property type="molecule type" value="Genomic_DNA"/>
</dbReference>
<dbReference type="EMBL" id="CAMXCT030001572">
    <property type="protein sequence ID" value="CAL4778605.1"/>
    <property type="molecule type" value="Genomic_DNA"/>
</dbReference>
<reference evidence="3" key="2">
    <citation type="submission" date="2024-04" db="EMBL/GenBank/DDBJ databases">
        <authorList>
            <person name="Chen Y."/>
            <person name="Shah S."/>
            <person name="Dougan E. K."/>
            <person name="Thang M."/>
            <person name="Chan C."/>
        </authorList>
    </citation>
    <scope>NUCLEOTIDE SEQUENCE [LARGE SCALE GENOMIC DNA]</scope>
</reference>
<sequence>MGGLLGIKPADPNVAMTQPKQSAEGTFEQSLSLNELFGALICCSRGTVASK</sequence>
<organism evidence="2">
    <name type="scientific">Cladocopium goreaui</name>
    <dbReference type="NCBI Taxonomy" id="2562237"/>
    <lineage>
        <taxon>Eukaryota</taxon>
        <taxon>Sar</taxon>
        <taxon>Alveolata</taxon>
        <taxon>Dinophyceae</taxon>
        <taxon>Suessiales</taxon>
        <taxon>Symbiodiniaceae</taxon>
        <taxon>Cladocopium</taxon>
    </lineage>
</organism>
<gene>
    <name evidence="2" type="ORF">C1SCF055_LOCUS18215</name>
</gene>
<proteinExistence type="predicted"/>
<comment type="caution">
    <text evidence="2">The sequence shown here is derived from an EMBL/GenBank/DDBJ whole genome shotgun (WGS) entry which is preliminary data.</text>
</comment>
<feature type="region of interest" description="Disordered" evidence="1">
    <location>
        <begin position="1"/>
        <end position="21"/>
    </location>
</feature>
<keyword evidence="4" id="KW-1185">Reference proteome</keyword>
<evidence type="ECO:0000313" key="4">
    <source>
        <dbReference type="Proteomes" id="UP001152797"/>
    </source>
</evidence>
<dbReference type="Proteomes" id="UP001152797">
    <property type="component" value="Unassembled WGS sequence"/>
</dbReference>
<dbReference type="EMBL" id="CAMXCT020001572">
    <property type="protein sequence ID" value="CAL1144668.1"/>
    <property type="molecule type" value="Genomic_DNA"/>
</dbReference>
<feature type="non-terminal residue" evidence="2">
    <location>
        <position position="1"/>
    </location>
</feature>
<accession>A0A9P1FWL6</accession>
<reference evidence="2" key="1">
    <citation type="submission" date="2022-10" db="EMBL/GenBank/DDBJ databases">
        <authorList>
            <person name="Chen Y."/>
            <person name="Dougan E. K."/>
            <person name="Chan C."/>
            <person name="Rhodes N."/>
            <person name="Thang M."/>
        </authorList>
    </citation>
    <scope>NUCLEOTIDE SEQUENCE</scope>
</reference>
<protein>
    <submittedName>
        <fullName evidence="2">Uncharacterized protein</fullName>
    </submittedName>
</protein>
<dbReference type="AlphaFoldDB" id="A0A9P1FWL6"/>
<evidence type="ECO:0000256" key="1">
    <source>
        <dbReference type="SAM" id="MobiDB-lite"/>
    </source>
</evidence>
<evidence type="ECO:0000313" key="2">
    <source>
        <dbReference type="EMBL" id="CAI3991293.1"/>
    </source>
</evidence>
<evidence type="ECO:0000313" key="3">
    <source>
        <dbReference type="EMBL" id="CAL1144668.1"/>
    </source>
</evidence>
<name>A0A9P1FWL6_9DINO</name>